<dbReference type="InterPro" id="IPR003594">
    <property type="entry name" value="HATPase_dom"/>
</dbReference>
<evidence type="ECO:0000256" key="12">
    <source>
        <dbReference type="PROSITE-ProRule" id="PRU00169"/>
    </source>
</evidence>
<gene>
    <name evidence="18" type="ORF">IC230_20410</name>
</gene>
<dbReference type="GO" id="GO:0005524">
    <property type="term" value="F:ATP binding"/>
    <property type="evidence" value="ECO:0007669"/>
    <property type="project" value="UniProtKB-KW"/>
</dbReference>
<keyword evidence="11" id="KW-0804">Transcription</keyword>
<evidence type="ECO:0000256" key="10">
    <source>
        <dbReference type="ARBA" id="ARBA00023125"/>
    </source>
</evidence>
<evidence type="ECO:0000256" key="6">
    <source>
        <dbReference type="ARBA" id="ARBA00022777"/>
    </source>
</evidence>
<feature type="domain" description="Response regulatory" evidence="17">
    <location>
        <begin position="718"/>
        <end position="833"/>
    </location>
</feature>
<dbReference type="InterPro" id="IPR018060">
    <property type="entry name" value="HTH_AraC"/>
</dbReference>
<dbReference type="EMBL" id="JACXAA010000008">
    <property type="protein sequence ID" value="MBD2755276.1"/>
    <property type="molecule type" value="Genomic_DNA"/>
</dbReference>
<dbReference type="InterPro" id="IPR009057">
    <property type="entry name" value="Homeodomain-like_sf"/>
</dbReference>
<dbReference type="SMART" id="SM00388">
    <property type="entry name" value="HisKA"/>
    <property type="match status" value="1"/>
</dbReference>
<keyword evidence="4" id="KW-0808">Transferase</keyword>
<dbReference type="InterPro" id="IPR008979">
    <property type="entry name" value="Galactose-bd-like_sf"/>
</dbReference>
<dbReference type="Gene3D" id="3.30.565.10">
    <property type="entry name" value="Histidine kinase-like ATPase, C-terminal domain"/>
    <property type="match status" value="1"/>
</dbReference>
<evidence type="ECO:0000256" key="9">
    <source>
        <dbReference type="ARBA" id="ARBA00023015"/>
    </source>
</evidence>
<reference evidence="18" key="1">
    <citation type="submission" date="2020-09" db="EMBL/GenBank/DDBJ databases">
        <authorList>
            <person name="Kim M.K."/>
        </authorList>
    </citation>
    <scope>NUCLEOTIDE SEQUENCE</scope>
    <source>
        <strain evidence="18">BT704</strain>
    </source>
</reference>
<evidence type="ECO:0000256" key="14">
    <source>
        <dbReference type="SAM" id="SignalP"/>
    </source>
</evidence>
<dbReference type="PROSITE" id="PS00041">
    <property type="entry name" value="HTH_ARAC_FAMILY_1"/>
    <property type="match status" value="1"/>
</dbReference>
<feature type="transmembrane region" description="Helical" evidence="13">
    <location>
        <begin position="316"/>
        <end position="337"/>
    </location>
</feature>
<dbReference type="CDD" id="cd17574">
    <property type="entry name" value="REC_OmpR"/>
    <property type="match status" value="1"/>
</dbReference>
<feature type="modified residue" description="4-aspartylphosphate" evidence="12">
    <location>
        <position position="766"/>
    </location>
</feature>
<dbReference type="InterPro" id="IPR005467">
    <property type="entry name" value="His_kinase_dom"/>
</dbReference>
<dbReference type="Pfam" id="PF00072">
    <property type="entry name" value="Response_reg"/>
    <property type="match status" value="1"/>
</dbReference>
<dbReference type="PRINTS" id="PR00344">
    <property type="entry name" value="BCTRLSENSOR"/>
</dbReference>
<dbReference type="SUPFAM" id="SSF46689">
    <property type="entry name" value="Homeodomain-like"/>
    <property type="match status" value="1"/>
</dbReference>
<dbReference type="Pfam" id="PF12833">
    <property type="entry name" value="HTH_18"/>
    <property type="match status" value="1"/>
</dbReference>
<sequence>MKTHFFVFLLLVLLVFRSGAQTGVNTVKPLPPEGTNLQQGWRFHSGDDPKWANADFPDQSWSIIQLTRDINDPSPLNAASIGWLRLRFSTDSTWLREPLALVVQQVGASEMYLNGQLLHRWGVVSADPQKVIAFDPLWKPIPFPLRQTGEQVLAVRFARQPGIHYTTVFENQNPPFWIQLKKQQAADAFYQQWLVVTERLHVFLISACGILAILHLAFYRFDPRRKANFYFGIWAVLLLLGNVLQRHMQVASHELTEKFYVANLSFGLYQIATLLLLSALYQLLEQRKDKWYWALVAWSLAGLLLNAGIYGWGWKVGGVLCGIACQLNMARIAWLAIRRQKEGAWIIGLGAISYFLFFLAFFLPGMWSADLLNVTIANRRNILYIFSLLSIPVATSIYLGLDFALLSRALEQQLVEVKALSNQALIQEKQTLALQELDTLKSRFFANLSHEFRTPLSIIKGSVEKLHQQDDPVSRRQSDYQLINRNAGRLLQLINQLLDLSRLEAGKLELHPKPGELTHFLQLMASSFASLFESKGITYHYTVSLQPVWVLMDSDKLEQIISNLLTNASKFTPTKGQVRFSASVEPGQTGTCELQLIVQDTGIGIGEHQLPRIFDRFYQVDDSATRSFEGTGIGLALVTELVDLHGGQINVESTLGSGTIFRLSISFETVPVVEQSGQESPGQESLASPPLLSEPAVVPASTMNEPAQTGKRSSQLGQLLIVEDHRDLRQFLVDQLSKTYGVSAVENGLDGYQTALKTIPDLIISDVMMPGLDGMALCERLKTDERTSHIPIILLTARADPDSKIKGLETGADDYLYKPFGLDELLVRVRNLLDSRKKLRERFSRQITLQPTELVVTSLDEQFLQKALAVTEANLANVAFDVESFSREMGLSRTQLHRKLTALTEQSPNEFIRSIRLQRAASLLKQQLGNVADVAYQVGFSSPNYFTKCFRDVYGQTPTEYASGGVASGKKQ</sequence>
<dbReference type="PROSITE" id="PS01124">
    <property type="entry name" value="HTH_ARAC_FAMILY_2"/>
    <property type="match status" value="1"/>
</dbReference>
<keyword evidence="13" id="KW-0812">Transmembrane</keyword>
<feature type="transmembrane region" description="Helical" evidence="13">
    <location>
        <begin position="200"/>
        <end position="220"/>
    </location>
</feature>
<dbReference type="CDD" id="cd16922">
    <property type="entry name" value="HATPase_EvgS-ArcB-TorS-like"/>
    <property type="match status" value="1"/>
</dbReference>
<dbReference type="InterPro" id="IPR003661">
    <property type="entry name" value="HisK_dim/P_dom"/>
</dbReference>
<protein>
    <recommendedName>
        <fullName evidence="2">histidine kinase</fullName>
        <ecNumber evidence="2">2.7.13.3</ecNumber>
    </recommendedName>
</protein>
<dbReference type="FunFam" id="3.30.565.10:FF:000037">
    <property type="entry name" value="Hybrid sensor histidine kinase/response regulator"/>
    <property type="match status" value="1"/>
</dbReference>
<dbReference type="AlphaFoldDB" id="A0A927GF27"/>
<keyword evidence="13" id="KW-1133">Transmembrane helix</keyword>
<feature type="transmembrane region" description="Helical" evidence="13">
    <location>
        <begin position="344"/>
        <end position="362"/>
    </location>
</feature>
<feature type="transmembrane region" description="Helical" evidence="13">
    <location>
        <begin position="382"/>
        <end position="401"/>
    </location>
</feature>
<accession>A0A927GF27</accession>
<organism evidence="18 19">
    <name type="scientific">Spirosoma validum</name>
    <dbReference type="NCBI Taxonomy" id="2771355"/>
    <lineage>
        <taxon>Bacteria</taxon>
        <taxon>Pseudomonadati</taxon>
        <taxon>Bacteroidota</taxon>
        <taxon>Cytophagia</taxon>
        <taxon>Cytophagales</taxon>
        <taxon>Cytophagaceae</taxon>
        <taxon>Spirosoma</taxon>
    </lineage>
</organism>
<evidence type="ECO:0000256" key="8">
    <source>
        <dbReference type="ARBA" id="ARBA00023012"/>
    </source>
</evidence>
<dbReference type="PROSITE" id="PS50109">
    <property type="entry name" value="HIS_KIN"/>
    <property type="match status" value="1"/>
</dbReference>
<keyword evidence="5" id="KW-0547">Nucleotide-binding</keyword>
<evidence type="ECO:0000259" key="15">
    <source>
        <dbReference type="PROSITE" id="PS01124"/>
    </source>
</evidence>
<keyword evidence="6" id="KW-0418">Kinase</keyword>
<dbReference type="Gene3D" id="2.60.120.260">
    <property type="entry name" value="Galactose-binding domain-like"/>
    <property type="match status" value="1"/>
</dbReference>
<dbReference type="SUPFAM" id="SSF47384">
    <property type="entry name" value="Homodimeric domain of signal transducing histidine kinase"/>
    <property type="match status" value="1"/>
</dbReference>
<dbReference type="SMART" id="SM00448">
    <property type="entry name" value="REC"/>
    <property type="match status" value="1"/>
</dbReference>
<dbReference type="PANTHER" id="PTHR43547:SF2">
    <property type="entry name" value="HYBRID SIGNAL TRANSDUCTION HISTIDINE KINASE C"/>
    <property type="match status" value="1"/>
</dbReference>
<dbReference type="InterPro" id="IPR036097">
    <property type="entry name" value="HisK_dim/P_sf"/>
</dbReference>
<evidence type="ECO:0000256" key="11">
    <source>
        <dbReference type="ARBA" id="ARBA00023163"/>
    </source>
</evidence>
<comment type="caution">
    <text evidence="18">The sequence shown here is derived from an EMBL/GenBank/DDBJ whole genome shotgun (WGS) entry which is preliminary data.</text>
</comment>
<dbReference type="GO" id="GO:0043565">
    <property type="term" value="F:sequence-specific DNA binding"/>
    <property type="evidence" value="ECO:0007669"/>
    <property type="project" value="InterPro"/>
</dbReference>
<dbReference type="SUPFAM" id="SSF52172">
    <property type="entry name" value="CheY-like"/>
    <property type="match status" value="1"/>
</dbReference>
<dbReference type="InterPro" id="IPR004358">
    <property type="entry name" value="Sig_transdc_His_kin-like_C"/>
</dbReference>
<dbReference type="InterPro" id="IPR011006">
    <property type="entry name" value="CheY-like_superfamily"/>
</dbReference>
<comment type="catalytic activity">
    <reaction evidence="1">
        <text>ATP + protein L-histidine = ADP + protein N-phospho-L-histidine.</text>
        <dbReference type="EC" id="2.7.13.3"/>
    </reaction>
</comment>
<keyword evidence="8" id="KW-0902">Two-component regulatory system</keyword>
<dbReference type="EC" id="2.7.13.3" evidence="2"/>
<dbReference type="GO" id="GO:0000155">
    <property type="term" value="F:phosphorelay sensor kinase activity"/>
    <property type="evidence" value="ECO:0007669"/>
    <property type="project" value="InterPro"/>
</dbReference>
<feature type="signal peptide" evidence="14">
    <location>
        <begin position="1"/>
        <end position="20"/>
    </location>
</feature>
<dbReference type="PROSITE" id="PS50110">
    <property type="entry name" value="RESPONSE_REGULATORY"/>
    <property type="match status" value="1"/>
</dbReference>
<evidence type="ECO:0000256" key="2">
    <source>
        <dbReference type="ARBA" id="ARBA00012438"/>
    </source>
</evidence>
<evidence type="ECO:0000256" key="7">
    <source>
        <dbReference type="ARBA" id="ARBA00022840"/>
    </source>
</evidence>
<evidence type="ECO:0000259" key="17">
    <source>
        <dbReference type="PROSITE" id="PS50110"/>
    </source>
</evidence>
<keyword evidence="7" id="KW-0067">ATP-binding</keyword>
<feature type="chain" id="PRO_5037251210" description="histidine kinase" evidence="14">
    <location>
        <begin position="21"/>
        <end position="972"/>
    </location>
</feature>
<feature type="transmembrane region" description="Helical" evidence="13">
    <location>
        <begin position="264"/>
        <end position="284"/>
    </location>
</feature>
<dbReference type="SMART" id="SM00387">
    <property type="entry name" value="HATPase_c"/>
    <property type="match status" value="1"/>
</dbReference>
<evidence type="ECO:0000256" key="1">
    <source>
        <dbReference type="ARBA" id="ARBA00000085"/>
    </source>
</evidence>
<dbReference type="Proteomes" id="UP000653797">
    <property type="component" value="Unassembled WGS sequence"/>
</dbReference>
<evidence type="ECO:0000259" key="16">
    <source>
        <dbReference type="PROSITE" id="PS50109"/>
    </source>
</evidence>
<evidence type="ECO:0000256" key="3">
    <source>
        <dbReference type="ARBA" id="ARBA00022553"/>
    </source>
</evidence>
<evidence type="ECO:0000256" key="5">
    <source>
        <dbReference type="ARBA" id="ARBA00022741"/>
    </source>
</evidence>
<keyword evidence="14" id="KW-0732">Signal</keyword>
<evidence type="ECO:0000256" key="4">
    <source>
        <dbReference type="ARBA" id="ARBA00022679"/>
    </source>
</evidence>
<dbReference type="Gene3D" id="3.40.50.2300">
    <property type="match status" value="1"/>
</dbReference>
<dbReference type="InterPro" id="IPR001789">
    <property type="entry name" value="Sig_transdc_resp-reg_receiver"/>
</dbReference>
<keyword evidence="19" id="KW-1185">Reference proteome</keyword>
<dbReference type="PANTHER" id="PTHR43547">
    <property type="entry name" value="TWO-COMPONENT HISTIDINE KINASE"/>
    <property type="match status" value="1"/>
</dbReference>
<feature type="domain" description="HTH araC/xylS-type" evidence="15">
    <location>
        <begin position="865"/>
        <end position="964"/>
    </location>
</feature>
<evidence type="ECO:0000313" key="18">
    <source>
        <dbReference type="EMBL" id="MBD2755276.1"/>
    </source>
</evidence>
<dbReference type="SUPFAM" id="SSF49785">
    <property type="entry name" value="Galactose-binding domain-like"/>
    <property type="match status" value="1"/>
</dbReference>
<dbReference type="GO" id="GO:0003700">
    <property type="term" value="F:DNA-binding transcription factor activity"/>
    <property type="evidence" value="ECO:0007669"/>
    <property type="project" value="InterPro"/>
</dbReference>
<proteinExistence type="predicted"/>
<feature type="domain" description="Histidine kinase" evidence="16">
    <location>
        <begin position="447"/>
        <end position="669"/>
    </location>
</feature>
<dbReference type="Gene3D" id="1.10.10.60">
    <property type="entry name" value="Homeodomain-like"/>
    <property type="match status" value="1"/>
</dbReference>
<dbReference type="InterPro" id="IPR036890">
    <property type="entry name" value="HATPase_C_sf"/>
</dbReference>
<dbReference type="Gene3D" id="1.10.287.130">
    <property type="match status" value="1"/>
</dbReference>
<keyword evidence="10" id="KW-0238">DNA-binding</keyword>
<dbReference type="FunFam" id="1.10.287.130:FF:000045">
    <property type="entry name" value="Two-component system sensor histidine kinase/response regulator"/>
    <property type="match status" value="1"/>
</dbReference>
<name>A0A927GF27_9BACT</name>
<keyword evidence="13" id="KW-0472">Membrane</keyword>
<keyword evidence="3 12" id="KW-0597">Phosphoprotein</keyword>
<dbReference type="RefSeq" id="WP_191040906.1">
    <property type="nucleotide sequence ID" value="NZ_JACXAA010000008.1"/>
</dbReference>
<dbReference type="SUPFAM" id="SSF55874">
    <property type="entry name" value="ATPase domain of HSP90 chaperone/DNA topoisomerase II/histidine kinase"/>
    <property type="match status" value="1"/>
</dbReference>
<evidence type="ECO:0000256" key="13">
    <source>
        <dbReference type="SAM" id="Phobius"/>
    </source>
</evidence>
<dbReference type="Pfam" id="PF00512">
    <property type="entry name" value="HisKA"/>
    <property type="match status" value="1"/>
</dbReference>
<dbReference type="SMART" id="SM00342">
    <property type="entry name" value="HTH_ARAC"/>
    <property type="match status" value="1"/>
</dbReference>
<dbReference type="InterPro" id="IPR018062">
    <property type="entry name" value="HTH_AraC-typ_CS"/>
</dbReference>
<dbReference type="CDD" id="cd00082">
    <property type="entry name" value="HisKA"/>
    <property type="match status" value="1"/>
</dbReference>
<feature type="transmembrane region" description="Helical" evidence="13">
    <location>
        <begin position="291"/>
        <end position="310"/>
    </location>
</feature>
<feature type="transmembrane region" description="Helical" evidence="13">
    <location>
        <begin position="227"/>
        <end position="244"/>
    </location>
</feature>
<keyword evidence="9" id="KW-0805">Transcription regulation</keyword>
<evidence type="ECO:0000313" key="19">
    <source>
        <dbReference type="Proteomes" id="UP000653797"/>
    </source>
</evidence>
<dbReference type="Pfam" id="PF02518">
    <property type="entry name" value="HATPase_c"/>
    <property type="match status" value="1"/>
</dbReference>